<dbReference type="SUPFAM" id="SSF51004">
    <property type="entry name" value="C-terminal (heme d1) domain of cytochrome cd1-nitrite reductase"/>
    <property type="match status" value="1"/>
</dbReference>
<dbReference type="PANTHER" id="PTHR47197:SF3">
    <property type="entry name" value="DIHYDRO-HEME D1 DEHYDROGENASE"/>
    <property type="match status" value="1"/>
</dbReference>
<accession>A0ABY0CSA6</accession>
<keyword evidence="3" id="KW-1185">Reference proteome</keyword>
<proteinExistence type="predicted"/>
<dbReference type="InterPro" id="IPR015943">
    <property type="entry name" value="WD40/YVTN_repeat-like_dom_sf"/>
</dbReference>
<evidence type="ECO:0000256" key="1">
    <source>
        <dbReference type="SAM" id="MobiDB-lite"/>
    </source>
</evidence>
<dbReference type="Proteomes" id="UP000282926">
    <property type="component" value="Unassembled WGS sequence"/>
</dbReference>
<evidence type="ECO:0000313" key="2">
    <source>
        <dbReference type="EMBL" id="RVU43978.1"/>
    </source>
</evidence>
<feature type="region of interest" description="Disordered" evidence="1">
    <location>
        <begin position="37"/>
        <end position="67"/>
    </location>
</feature>
<dbReference type="InterPro" id="IPR051200">
    <property type="entry name" value="Host-pathogen_enzymatic-act"/>
</dbReference>
<dbReference type="RefSeq" id="WP_127780230.1">
    <property type="nucleotide sequence ID" value="NZ_SADD01000005.1"/>
</dbReference>
<organism evidence="2 3">
    <name type="scientific">Lujinxingia sediminis</name>
    <dbReference type="NCBI Taxonomy" id="2480984"/>
    <lineage>
        <taxon>Bacteria</taxon>
        <taxon>Deltaproteobacteria</taxon>
        <taxon>Bradymonadales</taxon>
        <taxon>Lujinxingiaceae</taxon>
        <taxon>Lujinxingia</taxon>
    </lineage>
</organism>
<protein>
    <submittedName>
        <fullName evidence="2">YncE family protein</fullName>
    </submittedName>
</protein>
<dbReference type="PANTHER" id="PTHR47197">
    <property type="entry name" value="PROTEIN NIRF"/>
    <property type="match status" value="1"/>
</dbReference>
<name>A0ABY0CSA6_9DELT</name>
<dbReference type="InterPro" id="IPR011048">
    <property type="entry name" value="Haem_d1_sf"/>
</dbReference>
<dbReference type="Gene3D" id="2.130.10.10">
    <property type="entry name" value="YVTN repeat-like/Quinoprotein amine dehydrogenase"/>
    <property type="match status" value="1"/>
</dbReference>
<evidence type="ECO:0000313" key="3">
    <source>
        <dbReference type="Proteomes" id="UP000282926"/>
    </source>
</evidence>
<gene>
    <name evidence="2" type="ORF">EA187_10460</name>
</gene>
<comment type="caution">
    <text evidence="2">The sequence shown here is derived from an EMBL/GenBank/DDBJ whole genome shotgun (WGS) entry which is preliminary data.</text>
</comment>
<dbReference type="EMBL" id="SADD01000005">
    <property type="protein sequence ID" value="RVU43978.1"/>
    <property type="molecule type" value="Genomic_DNA"/>
</dbReference>
<reference evidence="2 3" key="1">
    <citation type="submission" date="2019-01" db="EMBL/GenBank/DDBJ databases">
        <title>Lujinxingia litoralis gen. nov., sp. nov. and Lujinxingia sediminis gen. nov., sp. nov., new members in the order Bradymonadales, isolated from coastal sediment.</title>
        <authorList>
            <person name="Li C.-M."/>
        </authorList>
    </citation>
    <scope>NUCLEOTIDE SEQUENCE [LARGE SCALE GENOMIC DNA]</scope>
    <source>
        <strain evidence="2 3">SEH01</strain>
    </source>
</reference>
<sequence>MGTSHRWAALAVASGVLATALGVAAGGTLLMGHAGMGGASAGSSGEAPSREAPPRVAPPRVAPSREASTTFSELVAGVMTPALDLERGHAPEVWEHEGMHISLTLEAAERGPIARLKVTDAESGDPVRGLKPRAWLDGPGVDGPLKGAACGARVQELKEGGLAERAEVDLNGLRVMLLNDDHTLSVVNPQIALKQTRLEALLRLPGEVADWVLHPDGRSLYLSIPELRQVLVVETQGFRVASTLALEEAPGALAVSPDGRHLWVGGAGAEASALRVIDTYDDRVVEEVEVGPGPHQVVFSHGGHRVWVAGESLDELVAIDGPSKRRVGAVEVGTGVVSVGRGGSTIAVAREGGEVRLFDVQRGSVARVPLAAGVARLDVAPGGRWAFAMQPGLKQVSVIDLARATSPGAFRGIEAPEEVVFTKNFAYIESAAGAQLGMVALDALEGREPSLQWVSTRGVGMARGGGAGLSAVPGPDGRSLFVASPAQRAIMVLGEGQRGLLGRIDNRVGTPRALLLLDRSLKEEAPGVYSTAAALDLASPRALRLDLGGGIGAFCF</sequence>